<dbReference type="RefSeq" id="WP_377095478.1">
    <property type="nucleotide sequence ID" value="NZ_JBHSJM010000001.1"/>
</dbReference>
<feature type="domain" description="SecDF P1 head subdomain" evidence="1">
    <location>
        <begin position="129"/>
        <end position="230"/>
    </location>
</feature>
<accession>A0ABW5E041</accession>
<evidence type="ECO:0000259" key="1">
    <source>
        <dbReference type="Pfam" id="PF22599"/>
    </source>
</evidence>
<dbReference type="EMBL" id="JBHUJC010000018">
    <property type="protein sequence ID" value="MFD2275957.1"/>
    <property type="molecule type" value="Genomic_DNA"/>
</dbReference>
<evidence type="ECO:0000313" key="3">
    <source>
        <dbReference type="Proteomes" id="UP001597297"/>
    </source>
</evidence>
<dbReference type="Proteomes" id="UP001597297">
    <property type="component" value="Unassembled WGS sequence"/>
</dbReference>
<proteinExistence type="predicted"/>
<gene>
    <name evidence="2" type="ORF">ACFSQZ_05710</name>
</gene>
<comment type="caution">
    <text evidence="2">The sequence shown here is derived from an EMBL/GenBank/DDBJ whole genome shotgun (WGS) entry which is preliminary data.</text>
</comment>
<keyword evidence="3" id="KW-1185">Reference proteome</keyword>
<name>A0ABW5E041_9BACT</name>
<dbReference type="Gene3D" id="3.30.1360.200">
    <property type="match status" value="1"/>
</dbReference>
<dbReference type="Pfam" id="PF22599">
    <property type="entry name" value="SecDF_P1_head"/>
    <property type="match status" value="1"/>
</dbReference>
<evidence type="ECO:0000313" key="2">
    <source>
        <dbReference type="EMBL" id="MFD2275957.1"/>
    </source>
</evidence>
<sequence length="246" mass="27221">MKFIPFLFSLFLFTNLYSSEVTLFLRSDLSDKSEASMKQYVSIVNELLEENNIKANPITYSKDSLKFQSSSLRANLKQLERIFTPNSSGSPIQLGIHARHPECDSLTQAILAGTQDAPTGYKLVQMQNKSSSTKYLLISEPHLTEKDIINAFPDRSTNAQVYITLTNDGAEKMKKFTRSLTSGSSFIVTTFNGKAVNNAILNAEVLSKNFVISGLDDRTECEQLASKLLSASAPTHFISKVTVSSQ</sequence>
<dbReference type="InterPro" id="IPR054384">
    <property type="entry name" value="SecDF_P1_head"/>
</dbReference>
<protein>
    <recommendedName>
        <fullName evidence="1">SecDF P1 head subdomain domain-containing protein</fullName>
    </recommendedName>
</protein>
<organism evidence="2 3">
    <name type="scientific">Rubritalea spongiae</name>
    <dbReference type="NCBI Taxonomy" id="430797"/>
    <lineage>
        <taxon>Bacteria</taxon>
        <taxon>Pseudomonadati</taxon>
        <taxon>Verrucomicrobiota</taxon>
        <taxon>Verrucomicrobiia</taxon>
        <taxon>Verrucomicrobiales</taxon>
        <taxon>Rubritaleaceae</taxon>
        <taxon>Rubritalea</taxon>
    </lineage>
</organism>
<reference evidence="3" key="1">
    <citation type="journal article" date="2019" name="Int. J. Syst. Evol. Microbiol.">
        <title>The Global Catalogue of Microorganisms (GCM) 10K type strain sequencing project: providing services to taxonomists for standard genome sequencing and annotation.</title>
        <authorList>
            <consortium name="The Broad Institute Genomics Platform"/>
            <consortium name="The Broad Institute Genome Sequencing Center for Infectious Disease"/>
            <person name="Wu L."/>
            <person name="Ma J."/>
        </authorList>
    </citation>
    <scope>NUCLEOTIDE SEQUENCE [LARGE SCALE GENOMIC DNA]</scope>
    <source>
        <strain evidence="3">JCM 16545</strain>
    </source>
</reference>